<dbReference type="InterPro" id="IPR019292">
    <property type="entry name" value="McrC"/>
</dbReference>
<dbReference type="PANTHER" id="PTHR38733">
    <property type="entry name" value="PROTEIN MCRC"/>
    <property type="match status" value="1"/>
</dbReference>
<keyword evidence="2" id="KW-1185">Reference proteome</keyword>
<dbReference type="PANTHER" id="PTHR38733:SF1">
    <property type="entry name" value="TYPE IV METHYL-DIRECTED RESTRICTION ENZYME ECOKMCRBC"/>
    <property type="match status" value="1"/>
</dbReference>
<dbReference type="RefSeq" id="WP_307186713.1">
    <property type="nucleotide sequence ID" value="NZ_JAUTBA010000001.1"/>
</dbReference>
<gene>
    <name evidence="1" type="ORF">QE382_003181</name>
</gene>
<organism evidence="1 2">
    <name type="scientific">Sphingobacterium zeae</name>
    <dbReference type="NCBI Taxonomy" id="1776859"/>
    <lineage>
        <taxon>Bacteria</taxon>
        <taxon>Pseudomonadati</taxon>
        <taxon>Bacteroidota</taxon>
        <taxon>Sphingobacteriia</taxon>
        <taxon>Sphingobacteriales</taxon>
        <taxon>Sphingobacteriaceae</taxon>
        <taxon>Sphingobacterium</taxon>
    </lineage>
</organism>
<accession>A0ABU0U8A6</accession>
<dbReference type="Pfam" id="PF10117">
    <property type="entry name" value="McrBC"/>
    <property type="match status" value="1"/>
</dbReference>
<protein>
    <submittedName>
        <fullName evidence="1">5-methylcytosine-specific restriction enzyme subunit McrC</fullName>
    </submittedName>
</protein>
<reference evidence="1 2" key="1">
    <citation type="submission" date="2023-07" db="EMBL/GenBank/DDBJ databases">
        <title>Functional and genomic diversity of the sorghum phyllosphere microbiome.</title>
        <authorList>
            <person name="Shade A."/>
        </authorList>
    </citation>
    <scope>NUCLEOTIDE SEQUENCE [LARGE SCALE GENOMIC DNA]</scope>
    <source>
        <strain evidence="1 2">SORGH_AS_0892</strain>
    </source>
</reference>
<sequence>MKISLYEHVRHILYEQKYDSDGNTVGADELSRWSSCIPRVYKNRRGQDYNCYHIIKSKNKVELTADYYVGVDWLIPGEKYIHVAPKLNKYVIEQFSELSNKDSDVDERESDKADEAEELKAEESRIQVNYLRMLLDAMSDPIVAKECTDLIRIEWDDPMICIEQDDDSLTPFLVVQFLQLLRQIVRKGLKKSYYNVRENLNSRVKGKILVGQQVKHNILKNRLAKTYCEYQVFGDDNTENRFFKKVFQFSVAYIGNQSSLFQGNEKLLEGLINYIRPAFEHIGNLEGEDALRQFKYNPFFKEYKEALRIGGFILKRFAYNISQATEKRAVDTPPFWLDMPRLFELYVYQKLLQANGHDTDKIKYQYSTYGNSLDILIKDGENSMIIDAKYKLQYKTHLVHEDIRQIAGYARLNKVRRELGVDDDRNIDCLIIYPDFEEEQEIKIKINGILASSQRINAYKKVYKLGLDILT</sequence>
<dbReference type="EMBL" id="JAUTBA010000001">
    <property type="protein sequence ID" value="MDQ1151197.1"/>
    <property type="molecule type" value="Genomic_DNA"/>
</dbReference>
<proteinExistence type="predicted"/>
<dbReference type="Proteomes" id="UP001244640">
    <property type="component" value="Unassembled WGS sequence"/>
</dbReference>
<name>A0ABU0U8A6_9SPHI</name>
<evidence type="ECO:0000313" key="2">
    <source>
        <dbReference type="Proteomes" id="UP001244640"/>
    </source>
</evidence>
<comment type="caution">
    <text evidence="1">The sequence shown here is derived from an EMBL/GenBank/DDBJ whole genome shotgun (WGS) entry which is preliminary data.</text>
</comment>
<evidence type="ECO:0000313" key="1">
    <source>
        <dbReference type="EMBL" id="MDQ1151197.1"/>
    </source>
</evidence>